<evidence type="ECO:0000313" key="10">
    <source>
        <dbReference type="Proteomes" id="UP001617351"/>
    </source>
</evidence>
<feature type="region of interest" description="Disordered" evidence="6">
    <location>
        <begin position="1"/>
        <end position="66"/>
    </location>
</feature>
<evidence type="ECO:0000256" key="3">
    <source>
        <dbReference type="ARBA" id="ARBA00022723"/>
    </source>
</evidence>
<reference evidence="9 10" key="1">
    <citation type="submission" date="2024-10" db="EMBL/GenBank/DDBJ databases">
        <title>The Natural Products Discovery Center: Release of the First 8490 Sequenced Strains for Exploring Actinobacteria Biosynthetic Diversity.</title>
        <authorList>
            <person name="Kalkreuter E."/>
            <person name="Kautsar S.A."/>
            <person name="Yang D."/>
            <person name="Bader C.D."/>
            <person name="Teijaro C.N."/>
            <person name="Fluegel L."/>
            <person name="Davis C.M."/>
            <person name="Simpson J.R."/>
            <person name="Lauterbach L."/>
            <person name="Steele A.D."/>
            <person name="Gui C."/>
            <person name="Meng S."/>
            <person name="Li G."/>
            <person name="Viehrig K."/>
            <person name="Ye F."/>
            <person name="Su P."/>
            <person name="Kiefer A.F."/>
            <person name="Nichols A."/>
            <person name="Cepeda A.J."/>
            <person name="Yan W."/>
            <person name="Fan B."/>
            <person name="Jiang Y."/>
            <person name="Adhikari A."/>
            <person name="Zheng C.-J."/>
            <person name="Schuster L."/>
            <person name="Cowan T.M."/>
            <person name="Smanski M.J."/>
            <person name="Chevrette M.G."/>
            <person name="De Carvalho L.P.S."/>
            <person name="Shen B."/>
        </authorList>
    </citation>
    <scope>NUCLEOTIDE SEQUENCE [LARGE SCALE GENOMIC DNA]</scope>
    <source>
        <strain evidence="9 10">NPDC087220</strain>
    </source>
</reference>
<evidence type="ECO:0000256" key="5">
    <source>
        <dbReference type="ARBA" id="ARBA00023235"/>
    </source>
</evidence>
<organism evidence="9 10">
    <name type="scientific">Streptomyces toxytricini</name>
    <name type="common">Actinomyces toxytricini</name>
    <dbReference type="NCBI Taxonomy" id="67369"/>
    <lineage>
        <taxon>Bacteria</taxon>
        <taxon>Bacillati</taxon>
        <taxon>Actinomycetota</taxon>
        <taxon>Actinomycetes</taxon>
        <taxon>Kitasatosporales</taxon>
        <taxon>Streptomycetaceae</taxon>
        <taxon>Streptomyces</taxon>
    </lineage>
</organism>
<proteinExistence type="inferred from homology"/>
<evidence type="ECO:0000256" key="4">
    <source>
        <dbReference type="ARBA" id="ARBA00022737"/>
    </source>
</evidence>
<comment type="similarity">
    <text evidence="2">Belongs to the terpene cyclase/mutase family.</text>
</comment>
<protein>
    <submittedName>
        <fullName evidence="9">Squalene--hopene cyclase</fullName>
        <ecNumber evidence="9">5.4.99.17</ecNumber>
    </submittedName>
</protein>
<dbReference type="Pfam" id="PF13249">
    <property type="entry name" value="SQHop_cyclase_N"/>
    <property type="match status" value="1"/>
</dbReference>
<sequence>MTATTDGTGSRDADPDDTTTAPPPAGAARTGLCAGPRTGSGDGAGRTDPARPAGAPIPHPAGPPDVHEAAARAVRHLLDLQDPAGWWKGDLETNVTMDAEDLLLRQFLGIRDEATTAAAARHIRAGQRADGTWATFHDGPPDLSATVEAYVALRLAGDVPDAPHMARASAWIRAHGGLAAARVFTRIWLALFGWWSWDHLPELPPELVFLPPWVPLNIYDFGCWARQTIVPLTVVSALRPVRPGPFALDELHTDARRPVPPRTYAPLGTWDGLFQRMDRALHLYRRYAPRPLRRAAMDTAARWIIERQENDGCWGGIQPPAVYSLIALHLLGYDLGHPVMRAGLESLDRFAVWREDTAPGPDGLPAGPAPVRMVEACQSPVWDTCLAAIALADAGLPPDHPALVKAADWMLGEEITRTGDWAVRRPGLAPGGWAFEFHNDNYPDIDDTAEVVLALRRIAHPDPDRLDAAVDRAVTWTLGMQSGDGAWAAFDADNTSTLPNRLPFCDFGEVVDPPSADVTAHVVEMLAAEGRAHDPRTRRGITWLLDRQEPDGSWFGRWGTNYVYGTGSVLPALAAAGIPASHPAVRRAVAWLESVQNDDGGWGEDQRSYQDPGTWAGRGASTPSQTAWALMALLAAGERGSRAVERGIAHLVRTQLPDGTWDEPHFTGTGFPWDFSINYHLYRHVFPLTALGRYLYGEPFAPGKP</sequence>
<evidence type="ECO:0000256" key="6">
    <source>
        <dbReference type="SAM" id="MobiDB-lite"/>
    </source>
</evidence>
<dbReference type="InterPro" id="IPR006400">
    <property type="entry name" value="Hopene-cyclase"/>
</dbReference>
<dbReference type="EMBL" id="JBIUYY010000006">
    <property type="protein sequence ID" value="MFJ2822453.1"/>
    <property type="molecule type" value="Genomic_DNA"/>
</dbReference>
<dbReference type="NCBIfam" id="TIGR01787">
    <property type="entry name" value="squalene_cyclas"/>
    <property type="match status" value="1"/>
</dbReference>
<dbReference type="SFLD" id="SFLDG01016">
    <property type="entry name" value="Prenyltransferase_Like_2"/>
    <property type="match status" value="1"/>
</dbReference>
<evidence type="ECO:0000259" key="8">
    <source>
        <dbReference type="Pfam" id="PF13249"/>
    </source>
</evidence>
<evidence type="ECO:0000256" key="2">
    <source>
        <dbReference type="ARBA" id="ARBA00009755"/>
    </source>
</evidence>
<dbReference type="PANTHER" id="PTHR11764">
    <property type="entry name" value="TERPENE CYCLASE/MUTASE FAMILY MEMBER"/>
    <property type="match status" value="1"/>
</dbReference>
<evidence type="ECO:0000259" key="7">
    <source>
        <dbReference type="Pfam" id="PF13243"/>
    </source>
</evidence>
<dbReference type="PANTHER" id="PTHR11764:SF20">
    <property type="entry name" value="LANOSTEROL SYNTHASE"/>
    <property type="match status" value="1"/>
</dbReference>
<keyword evidence="3" id="KW-0479">Metal-binding</keyword>
<dbReference type="SUPFAM" id="SSF48239">
    <property type="entry name" value="Terpenoid cyclases/Protein prenyltransferases"/>
    <property type="match status" value="2"/>
</dbReference>
<dbReference type="EC" id="5.4.99.17" evidence="9"/>
<name>A0ABW8EGS9_STRT5</name>
<dbReference type="InterPro" id="IPR032697">
    <property type="entry name" value="SQ_cyclase_N"/>
</dbReference>
<accession>A0ABW8EGS9</accession>
<keyword evidence="4" id="KW-0677">Repeat</keyword>
<dbReference type="InterPro" id="IPR032696">
    <property type="entry name" value="SQ_cyclase_C"/>
</dbReference>
<keyword evidence="5 9" id="KW-0413">Isomerase</keyword>
<dbReference type="GO" id="GO:0051007">
    <property type="term" value="F:squalene-hopene cyclase activity"/>
    <property type="evidence" value="ECO:0007669"/>
    <property type="project" value="UniProtKB-EC"/>
</dbReference>
<comment type="pathway">
    <text evidence="1">Secondary metabolite biosynthesis; hopanoid biosynthesis.</text>
</comment>
<dbReference type="Proteomes" id="UP001617351">
    <property type="component" value="Unassembled WGS sequence"/>
</dbReference>
<dbReference type="InterPro" id="IPR008930">
    <property type="entry name" value="Terpenoid_cyclase/PrenylTrfase"/>
</dbReference>
<keyword evidence="10" id="KW-1185">Reference proteome</keyword>
<feature type="domain" description="Squalene cyclase N-terminal" evidence="8">
    <location>
        <begin position="71"/>
        <end position="355"/>
    </location>
</feature>
<gene>
    <name evidence="9" type="primary">shc</name>
    <name evidence="9" type="ORF">ACIO7M_15250</name>
</gene>
<dbReference type="Gene3D" id="1.50.10.20">
    <property type="match status" value="2"/>
</dbReference>
<evidence type="ECO:0000313" key="9">
    <source>
        <dbReference type="EMBL" id="MFJ2822453.1"/>
    </source>
</evidence>
<dbReference type="InterPro" id="IPR018333">
    <property type="entry name" value="Squalene_cyclase"/>
</dbReference>
<dbReference type="RefSeq" id="WP_402381061.1">
    <property type="nucleotide sequence ID" value="NZ_JBIUYY010000006.1"/>
</dbReference>
<comment type="caution">
    <text evidence="9">The sequence shown here is derived from an EMBL/GenBank/DDBJ whole genome shotgun (WGS) entry which is preliminary data.</text>
</comment>
<evidence type="ECO:0000256" key="1">
    <source>
        <dbReference type="ARBA" id="ARBA00004999"/>
    </source>
</evidence>
<dbReference type="Pfam" id="PF13243">
    <property type="entry name" value="SQHop_cyclase_C"/>
    <property type="match status" value="1"/>
</dbReference>
<dbReference type="CDD" id="cd02892">
    <property type="entry name" value="SQCY_1"/>
    <property type="match status" value="1"/>
</dbReference>
<feature type="domain" description="Squalene cyclase C-terminal" evidence="7">
    <location>
        <begin position="379"/>
        <end position="694"/>
    </location>
</feature>
<dbReference type="NCBIfam" id="TIGR01507">
    <property type="entry name" value="hopene_cyclase"/>
    <property type="match status" value="1"/>
</dbReference>